<evidence type="ECO:0000313" key="2">
    <source>
        <dbReference type="EMBL" id="GJU06936.1"/>
    </source>
</evidence>
<feature type="signal peptide" evidence="1">
    <location>
        <begin position="1"/>
        <end position="15"/>
    </location>
</feature>
<dbReference type="Proteomes" id="UP001151760">
    <property type="component" value="Unassembled WGS sequence"/>
</dbReference>
<comment type="caution">
    <text evidence="2">The sequence shown here is derived from an EMBL/GenBank/DDBJ whole genome shotgun (WGS) entry which is preliminary data.</text>
</comment>
<keyword evidence="1" id="KW-0732">Signal</keyword>
<reference evidence="2" key="2">
    <citation type="submission" date="2022-01" db="EMBL/GenBank/DDBJ databases">
        <authorList>
            <person name="Yamashiro T."/>
            <person name="Shiraishi A."/>
            <person name="Satake H."/>
            <person name="Nakayama K."/>
        </authorList>
    </citation>
    <scope>NUCLEOTIDE SEQUENCE</scope>
</reference>
<dbReference type="EMBL" id="BQNB010021489">
    <property type="protein sequence ID" value="GJU06936.1"/>
    <property type="molecule type" value="Genomic_DNA"/>
</dbReference>
<protein>
    <submittedName>
        <fullName evidence="2">Uncharacterized protein</fullName>
    </submittedName>
</protein>
<proteinExistence type="predicted"/>
<gene>
    <name evidence="2" type="ORF">Tco_1123366</name>
</gene>
<reference evidence="2" key="1">
    <citation type="journal article" date="2022" name="Int. J. Mol. Sci.">
        <title>Draft Genome of Tanacetum Coccineum: Genomic Comparison of Closely Related Tanacetum-Family Plants.</title>
        <authorList>
            <person name="Yamashiro T."/>
            <person name="Shiraishi A."/>
            <person name="Nakayama K."/>
            <person name="Satake H."/>
        </authorList>
    </citation>
    <scope>NUCLEOTIDE SEQUENCE</scope>
</reference>
<evidence type="ECO:0000313" key="3">
    <source>
        <dbReference type="Proteomes" id="UP001151760"/>
    </source>
</evidence>
<accession>A0ABQ5J473</accession>
<evidence type="ECO:0000256" key="1">
    <source>
        <dbReference type="SAM" id="SignalP"/>
    </source>
</evidence>
<organism evidence="2 3">
    <name type="scientific">Tanacetum coccineum</name>
    <dbReference type="NCBI Taxonomy" id="301880"/>
    <lineage>
        <taxon>Eukaryota</taxon>
        <taxon>Viridiplantae</taxon>
        <taxon>Streptophyta</taxon>
        <taxon>Embryophyta</taxon>
        <taxon>Tracheophyta</taxon>
        <taxon>Spermatophyta</taxon>
        <taxon>Magnoliopsida</taxon>
        <taxon>eudicotyledons</taxon>
        <taxon>Gunneridae</taxon>
        <taxon>Pentapetalae</taxon>
        <taxon>asterids</taxon>
        <taxon>campanulids</taxon>
        <taxon>Asterales</taxon>
        <taxon>Asteraceae</taxon>
        <taxon>Asteroideae</taxon>
        <taxon>Anthemideae</taxon>
        <taxon>Anthemidinae</taxon>
        <taxon>Tanacetum</taxon>
    </lineage>
</organism>
<sequence length="239" mass="27041">MFSIAFIGVMRLVQGVLRSLAARKSPRCLRSLATSSASDANTTKSETMEDFKRSVFGDPSSSSFFKKLDLLKGVDERSAMDSRFSGSRREGLVDGLDDIFTSLTHGLDGKLKDVATYFEYDMNEVEKEECNILACEIRVTIELHLTIPQVKQNLPQNQKMPSTPGGIEPSFQEIPRSLPFKITSSEGSERWRARIDHKVRRRSGIATFRNFKYFLNIFFTSNVNNIDSVPDSIYCKRKS</sequence>
<feature type="chain" id="PRO_5045198170" evidence="1">
    <location>
        <begin position="16"/>
        <end position="239"/>
    </location>
</feature>
<name>A0ABQ5J473_9ASTR</name>
<keyword evidence="3" id="KW-1185">Reference proteome</keyword>